<evidence type="ECO:0000256" key="1">
    <source>
        <dbReference type="SAM" id="MobiDB-lite"/>
    </source>
</evidence>
<reference evidence="2 3" key="1">
    <citation type="journal article" date="2019" name="G3 (Bethesda)">
        <title>Sequencing of a Wild Apple (Malus baccata) Genome Unravels the Differences Between Cultivated and Wild Apple Species Regarding Disease Resistance and Cold Tolerance.</title>
        <authorList>
            <person name="Chen X."/>
        </authorList>
    </citation>
    <scope>NUCLEOTIDE SEQUENCE [LARGE SCALE GENOMIC DNA]</scope>
    <source>
        <strain evidence="3">cv. Shandingzi</strain>
        <tissue evidence="2">Leaves</tissue>
    </source>
</reference>
<dbReference type="EMBL" id="VIEB01005640">
    <property type="protein sequence ID" value="TQD69026.1"/>
    <property type="molecule type" value="Genomic_DNA"/>
</dbReference>
<sequence length="90" mass="9173">MCTLFPSKGPELAGKQCPETGGKTGNPTATSMAKLSLSRSQPVTAGLLCPTMLPLLGGPLGRPTAVPNSARAPPTPPPNLPSIFSHFLGH</sequence>
<proteinExistence type="predicted"/>
<gene>
    <name evidence="2" type="ORF">C1H46_045441</name>
</gene>
<dbReference type="AlphaFoldDB" id="A0A540K470"/>
<organism evidence="2 3">
    <name type="scientific">Malus baccata</name>
    <name type="common">Siberian crab apple</name>
    <name type="synonym">Pyrus baccata</name>
    <dbReference type="NCBI Taxonomy" id="106549"/>
    <lineage>
        <taxon>Eukaryota</taxon>
        <taxon>Viridiplantae</taxon>
        <taxon>Streptophyta</taxon>
        <taxon>Embryophyta</taxon>
        <taxon>Tracheophyta</taxon>
        <taxon>Spermatophyta</taxon>
        <taxon>Magnoliopsida</taxon>
        <taxon>eudicotyledons</taxon>
        <taxon>Gunneridae</taxon>
        <taxon>Pentapetalae</taxon>
        <taxon>rosids</taxon>
        <taxon>fabids</taxon>
        <taxon>Rosales</taxon>
        <taxon>Rosaceae</taxon>
        <taxon>Amygdaloideae</taxon>
        <taxon>Maleae</taxon>
        <taxon>Malus</taxon>
    </lineage>
</organism>
<protein>
    <submittedName>
        <fullName evidence="2">Uncharacterized protein</fullName>
    </submittedName>
</protein>
<evidence type="ECO:0000313" key="2">
    <source>
        <dbReference type="EMBL" id="TQD69026.1"/>
    </source>
</evidence>
<accession>A0A540K470</accession>
<comment type="caution">
    <text evidence="2">The sequence shown here is derived from an EMBL/GenBank/DDBJ whole genome shotgun (WGS) entry which is preliminary data.</text>
</comment>
<dbReference type="Proteomes" id="UP000315295">
    <property type="component" value="Unassembled WGS sequence"/>
</dbReference>
<name>A0A540K470_MALBA</name>
<feature type="region of interest" description="Disordered" evidence="1">
    <location>
        <begin position="1"/>
        <end position="29"/>
    </location>
</feature>
<feature type="region of interest" description="Disordered" evidence="1">
    <location>
        <begin position="60"/>
        <end position="90"/>
    </location>
</feature>
<evidence type="ECO:0000313" key="3">
    <source>
        <dbReference type="Proteomes" id="UP000315295"/>
    </source>
</evidence>
<feature type="compositionally biased region" description="Low complexity" evidence="1">
    <location>
        <begin position="60"/>
        <end position="72"/>
    </location>
</feature>
<keyword evidence="3" id="KW-1185">Reference proteome</keyword>